<reference evidence="16 17" key="1">
    <citation type="journal article" date="2014" name="Int. J. Syst. Evol. Microbiol.">
        <title>Ramlibacter solisilvae sp. nov., isolated from forest soil, and emended description of the genus Ramlibacter.</title>
        <authorList>
            <person name="Lee H.J."/>
            <person name="Lee S.H."/>
            <person name="Lee S.S."/>
            <person name="Lee J.S."/>
            <person name="Kim Y."/>
            <person name="Kim S.C."/>
            <person name="Jeon C.O."/>
        </authorList>
    </citation>
    <scope>NUCLEOTIDE SEQUENCE [LARGE SCALE GENOMIC DNA]</scope>
    <source>
        <strain evidence="16 17">5-10</strain>
    </source>
</reference>
<dbReference type="PROSITE" id="PS52016">
    <property type="entry name" value="TONB_DEPENDENT_REC_3"/>
    <property type="match status" value="1"/>
</dbReference>
<evidence type="ECO:0000256" key="5">
    <source>
        <dbReference type="ARBA" id="ARBA00022692"/>
    </source>
</evidence>
<feature type="signal peptide" evidence="13">
    <location>
        <begin position="1"/>
        <end position="26"/>
    </location>
</feature>
<accession>A0A127JVN5</accession>
<comment type="similarity">
    <text evidence="11 12">Belongs to the TonB-dependent receptor family.</text>
</comment>
<dbReference type="PANTHER" id="PTHR32552">
    <property type="entry name" value="FERRICHROME IRON RECEPTOR-RELATED"/>
    <property type="match status" value="1"/>
</dbReference>
<comment type="subcellular location">
    <subcellularLocation>
        <location evidence="1 11">Cell outer membrane</location>
        <topology evidence="1 11">Multi-pass membrane protein</topology>
    </subcellularLocation>
</comment>
<evidence type="ECO:0000256" key="4">
    <source>
        <dbReference type="ARBA" id="ARBA00022496"/>
    </source>
</evidence>
<feature type="chain" id="PRO_5007449630" description="TonB-dependent receptor" evidence="13">
    <location>
        <begin position="27"/>
        <end position="779"/>
    </location>
</feature>
<keyword evidence="13" id="KW-0732">Signal</keyword>
<keyword evidence="6" id="KW-0408">Iron</keyword>
<evidence type="ECO:0000256" key="12">
    <source>
        <dbReference type="RuleBase" id="RU003357"/>
    </source>
</evidence>
<gene>
    <name evidence="16" type="ORF">UC35_15875</name>
</gene>
<evidence type="ECO:0000259" key="15">
    <source>
        <dbReference type="Pfam" id="PF07715"/>
    </source>
</evidence>
<dbReference type="InterPro" id="IPR012910">
    <property type="entry name" value="Plug_dom"/>
</dbReference>
<feature type="domain" description="TonB-dependent receptor-like beta-barrel" evidence="14">
    <location>
        <begin position="285"/>
        <end position="736"/>
    </location>
</feature>
<dbReference type="GO" id="GO:0006826">
    <property type="term" value="P:iron ion transport"/>
    <property type="evidence" value="ECO:0007669"/>
    <property type="project" value="UniProtKB-KW"/>
</dbReference>
<dbReference type="AlphaFoldDB" id="A0A127JVN5"/>
<dbReference type="Pfam" id="PF00593">
    <property type="entry name" value="TonB_dep_Rec_b-barrel"/>
    <property type="match status" value="1"/>
</dbReference>
<evidence type="ECO:0000313" key="16">
    <source>
        <dbReference type="EMBL" id="AMO24057.1"/>
    </source>
</evidence>
<keyword evidence="10 11" id="KW-0998">Cell outer membrane</keyword>
<dbReference type="SUPFAM" id="SSF56935">
    <property type="entry name" value="Porins"/>
    <property type="match status" value="1"/>
</dbReference>
<proteinExistence type="inferred from homology"/>
<dbReference type="Gene3D" id="2.40.170.20">
    <property type="entry name" value="TonB-dependent receptor, beta-barrel domain"/>
    <property type="match status" value="1"/>
</dbReference>
<evidence type="ECO:0000256" key="10">
    <source>
        <dbReference type="ARBA" id="ARBA00023237"/>
    </source>
</evidence>
<keyword evidence="7" id="KW-0406">Ion transport</keyword>
<evidence type="ECO:0000256" key="13">
    <source>
        <dbReference type="SAM" id="SignalP"/>
    </source>
</evidence>
<keyword evidence="8 12" id="KW-0798">TonB box</keyword>
<evidence type="ECO:0000256" key="1">
    <source>
        <dbReference type="ARBA" id="ARBA00004571"/>
    </source>
</evidence>
<feature type="domain" description="TonB-dependent receptor plug" evidence="15">
    <location>
        <begin position="60"/>
        <end position="166"/>
    </location>
</feature>
<evidence type="ECO:0000256" key="2">
    <source>
        <dbReference type="ARBA" id="ARBA00022448"/>
    </source>
</evidence>
<dbReference type="EMBL" id="CP010951">
    <property type="protein sequence ID" value="AMO24057.1"/>
    <property type="molecule type" value="Genomic_DNA"/>
</dbReference>
<evidence type="ECO:0000256" key="8">
    <source>
        <dbReference type="ARBA" id="ARBA00023077"/>
    </source>
</evidence>
<evidence type="ECO:0000256" key="6">
    <source>
        <dbReference type="ARBA" id="ARBA00023004"/>
    </source>
</evidence>
<dbReference type="InterPro" id="IPR000531">
    <property type="entry name" value="Beta-barrel_TonB"/>
</dbReference>
<dbReference type="Pfam" id="PF07715">
    <property type="entry name" value="Plug"/>
    <property type="match status" value="1"/>
</dbReference>
<name>A0A127JVN5_9BURK</name>
<dbReference type="Proteomes" id="UP000070433">
    <property type="component" value="Chromosome"/>
</dbReference>
<evidence type="ECO:0000313" key="17">
    <source>
        <dbReference type="Proteomes" id="UP000070433"/>
    </source>
</evidence>
<keyword evidence="3 11" id="KW-1134">Transmembrane beta strand</keyword>
<keyword evidence="2 11" id="KW-0813">Transport</keyword>
<evidence type="ECO:0000256" key="9">
    <source>
        <dbReference type="ARBA" id="ARBA00023136"/>
    </source>
</evidence>
<evidence type="ECO:0000256" key="3">
    <source>
        <dbReference type="ARBA" id="ARBA00022452"/>
    </source>
</evidence>
<dbReference type="GO" id="GO:0009279">
    <property type="term" value="C:cell outer membrane"/>
    <property type="evidence" value="ECO:0007669"/>
    <property type="project" value="UniProtKB-SubCell"/>
</dbReference>
<protein>
    <recommendedName>
        <fullName evidence="18">TonB-dependent receptor</fullName>
    </recommendedName>
</protein>
<evidence type="ECO:0000256" key="7">
    <source>
        <dbReference type="ARBA" id="ARBA00023065"/>
    </source>
</evidence>
<dbReference type="InterPro" id="IPR036942">
    <property type="entry name" value="Beta-barrel_TonB_sf"/>
</dbReference>
<evidence type="ECO:0000259" key="14">
    <source>
        <dbReference type="Pfam" id="PF00593"/>
    </source>
</evidence>
<evidence type="ECO:0008006" key="18">
    <source>
        <dbReference type="Google" id="ProtNLM"/>
    </source>
</evidence>
<dbReference type="RefSeq" id="WP_061501359.1">
    <property type="nucleotide sequence ID" value="NZ_CP010951.1"/>
</dbReference>
<keyword evidence="17" id="KW-1185">Reference proteome</keyword>
<keyword evidence="4" id="KW-0410">Iron transport</keyword>
<dbReference type="OrthoDB" id="8538693at2"/>
<evidence type="ECO:0000256" key="11">
    <source>
        <dbReference type="PROSITE-ProRule" id="PRU01360"/>
    </source>
</evidence>
<keyword evidence="5 11" id="KW-0812">Transmembrane</keyword>
<sequence length="779" mass="83006">MNRYHVRRRSAVNAACVALLMGGATAGWHAAAQTAEAPEPKRAELQTVVVTSQKRAELLKDVPQAVSAYGADDLKALGVTKATDLQQLSPSLNFTAGPDTRSEGFQMRGVGTSAFADTVEQSVGFMVDGVSLARSGQGSGGLIDVERVEVMRGPQGMLFGKNASAGLISVITKRPRFDQFSAEGTVSYSGAHNEVKTEVVANAGVSDSAAFRLAVATTRADGYVQNVYRNETLNDRDEKLVRAKALFQLGDNLDLYVIGDWGKSSALCCTWTARSAPPGTTFATLNAANGIVPGPRNDKIAANAPFYSDNENSGLSAELNYNLGWATLTSVTAARGWKTVNNNDPDILPINILDINLGASDLRQKSQELRLTSPDGGRVEWVGGVYWSEQTNDSMQEQTGNFGGLFTPFGVPAGANVGVIQDTTTRNRSAAAFGQAGVRVGASKFSAGLRYTDETVTLDYASRPSTTIPRPGYAYGKTRGETGANNLSWRLTAQHDLTRDDMAYVTAARGYKGPGLEFLDNGNGPVAVIKPEIPTTLEAGLRSLLFGGTTLFSAAVFKTRFEDFQAQVFDQTVTPARFRTTNAGRLDTQGVELEANSRITKQLTLSGAMAYIDAHYEDFQNIPCYAGQPVLPFGTPRTSPGQCIRTSPTGAAVTDGSGNRLVNSPRFTAFLMGRYDWVVGGYKAFAQADYAWRGDVTYSAAGDPSLVQGGYGLFGAAVGLGAPNGRWQVTLFGRNLGDKRYADRLMPQPTLGAPGVVSQFVGPNAYRTIGVTATVRFGT</sequence>
<dbReference type="PATRIC" id="fig|94132.3.peg.3234"/>
<keyword evidence="9 11" id="KW-0472">Membrane</keyword>
<organism evidence="16 17">
    <name type="scientific">Ramlibacter tataouinensis</name>
    <dbReference type="NCBI Taxonomy" id="94132"/>
    <lineage>
        <taxon>Bacteria</taxon>
        <taxon>Pseudomonadati</taxon>
        <taxon>Pseudomonadota</taxon>
        <taxon>Betaproteobacteria</taxon>
        <taxon>Burkholderiales</taxon>
        <taxon>Comamonadaceae</taxon>
        <taxon>Ramlibacter</taxon>
    </lineage>
</organism>
<dbReference type="PANTHER" id="PTHR32552:SF81">
    <property type="entry name" value="TONB-DEPENDENT OUTER MEMBRANE RECEPTOR"/>
    <property type="match status" value="1"/>
</dbReference>
<dbReference type="InterPro" id="IPR039426">
    <property type="entry name" value="TonB-dep_rcpt-like"/>
</dbReference>